<dbReference type="AlphaFoldDB" id="A0A2G5RR09"/>
<evidence type="ECO:0000256" key="4">
    <source>
        <dbReference type="ARBA" id="ARBA00023004"/>
    </source>
</evidence>
<keyword evidence="4" id="KW-0408">Iron</keyword>
<keyword evidence="2" id="KW-0963">Cytoplasm</keyword>
<organism evidence="6 7">
    <name type="scientific">Anoxybacillus flavithermus</name>
    <dbReference type="NCBI Taxonomy" id="33934"/>
    <lineage>
        <taxon>Bacteria</taxon>
        <taxon>Bacillati</taxon>
        <taxon>Bacillota</taxon>
        <taxon>Bacilli</taxon>
        <taxon>Bacillales</taxon>
        <taxon>Anoxybacillaceae</taxon>
        <taxon>Anoxybacillus</taxon>
    </lineage>
</organism>
<protein>
    <submittedName>
        <fullName evidence="6">Iron-sulfur cluster repair di-iron protein</fullName>
    </submittedName>
</protein>
<comment type="subcellular location">
    <subcellularLocation>
        <location evidence="1">Cytoplasm</location>
    </subcellularLocation>
</comment>
<name>A0A2G5RR09_9BACL</name>
<dbReference type="Gene3D" id="1.10.3910.10">
    <property type="entry name" value="SP0561-like"/>
    <property type="match status" value="1"/>
</dbReference>
<dbReference type="Gene3D" id="1.20.120.520">
    <property type="entry name" value="nmb1532 protein domain like"/>
    <property type="match status" value="1"/>
</dbReference>
<proteinExistence type="predicted"/>
<evidence type="ECO:0000313" key="7">
    <source>
        <dbReference type="Proteomes" id="UP000230559"/>
    </source>
</evidence>
<dbReference type="Pfam" id="PF01814">
    <property type="entry name" value="Hemerythrin"/>
    <property type="match status" value="1"/>
</dbReference>
<reference evidence="6 7" key="1">
    <citation type="submission" date="2017-10" db="EMBL/GenBank/DDBJ databases">
        <title>Draft genome sequence of Anoxybacillus flavithermus KU2-6-11 from caldera Uzon (Russia:Kamchtka).</title>
        <authorList>
            <person name="Korzhuk A.V."/>
            <person name="Rozanov A.S."/>
            <person name="Bryanskaya A.V."/>
            <person name="Peltek S.E."/>
        </authorList>
    </citation>
    <scope>NUCLEOTIDE SEQUENCE [LARGE SCALE GENOMIC DNA]</scope>
    <source>
        <strain evidence="6 7">KU2-6_11</strain>
    </source>
</reference>
<dbReference type="NCBIfam" id="TIGR03652">
    <property type="entry name" value="FeS_repair_RIC"/>
    <property type="match status" value="1"/>
</dbReference>
<evidence type="ECO:0000256" key="3">
    <source>
        <dbReference type="ARBA" id="ARBA00022723"/>
    </source>
</evidence>
<evidence type="ECO:0000256" key="2">
    <source>
        <dbReference type="ARBA" id="ARBA00022490"/>
    </source>
</evidence>
<dbReference type="Pfam" id="PF04405">
    <property type="entry name" value="ScdA_N"/>
    <property type="match status" value="1"/>
</dbReference>
<dbReference type="GO" id="GO:0005737">
    <property type="term" value="C:cytoplasm"/>
    <property type="evidence" value="ECO:0007669"/>
    <property type="project" value="UniProtKB-SubCell"/>
</dbReference>
<feature type="domain" description="Hemerythrin-like" evidence="5">
    <location>
        <begin position="82"/>
        <end position="229"/>
    </location>
</feature>
<sequence length="233" mass="27243">MKKLFTAQSTVGEIVAIFPKAGDLFRAYKIDFCCGGNRSLSDVVTEKQLDIETILNELQSMYEKSLEKVEKNWLEVSYKELIDHIIQTHHQFLLEELPQLTPYVTKVARVHGPTQPHLIQVHRLFHELKIELEQHLMKEEKDVFPLIIQFETSPTKENEQIMRLAIEELTAEHERAGDIIKRIREVTNDFTLPVDACGTYRLVYNRLEALENDLFTHIHLENNILFPRILRGK</sequence>
<dbReference type="InterPro" id="IPR012312">
    <property type="entry name" value="Hemerythrin-like"/>
</dbReference>
<gene>
    <name evidence="6" type="primary">ric</name>
    <name evidence="6" type="ORF">CS060_05670</name>
</gene>
<dbReference type="PANTHER" id="PTHR36438">
    <property type="entry name" value="IRON-SULFUR CLUSTER REPAIR PROTEIN YTFE"/>
    <property type="match status" value="1"/>
</dbReference>
<evidence type="ECO:0000256" key="1">
    <source>
        <dbReference type="ARBA" id="ARBA00004496"/>
    </source>
</evidence>
<dbReference type="EMBL" id="PEDM01000008">
    <property type="protein sequence ID" value="PIC05187.1"/>
    <property type="molecule type" value="Genomic_DNA"/>
</dbReference>
<keyword evidence="3" id="KW-0479">Metal-binding</keyword>
<dbReference type="RefSeq" id="WP_035047474.1">
    <property type="nucleotide sequence ID" value="NZ_PEDM01000008.1"/>
</dbReference>
<comment type="caution">
    <text evidence="6">The sequence shown here is derived from an EMBL/GenBank/DDBJ whole genome shotgun (WGS) entry which is preliminary data.</text>
</comment>
<dbReference type="Proteomes" id="UP000230559">
    <property type="component" value="Unassembled WGS sequence"/>
</dbReference>
<dbReference type="InterPro" id="IPR019903">
    <property type="entry name" value="RIC_family"/>
</dbReference>
<dbReference type="InterPro" id="IPR038062">
    <property type="entry name" value="ScdA-like_N_sf"/>
</dbReference>
<evidence type="ECO:0000259" key="5">
    <source>
        <dbReference type="Pfam" id="PF01814"/>
    </source>
</evidence>
<dbReference type="GO" id="GO:0046872">
    <property type="term" value="F:metal ion binding"/>
    <property type="evidence" value="ECO:0007669"/>
    <property type="project" value="UniProtKB-KW"/>
</dbReference>
<dbReference type="PANTHER" id="PTHR36438:SF1">
    <property type="entry name" value="IRON-SULFUR CLUSTER REPAIR PROTEIN YTFE"/>
    <property type="match status" value="1"/>
</dbReference>
<dbReference type="SUPFAM" id="SSF140683">
    <property type="entry name" value="SP0561-like"/>
    <property type="match status" value="1"/>
</dbReference>
<evidence type="ECO:0000313" key="6">
    <source>
        <dbReference type="EMBL" id="PIC05187.1"/>
    </source>
</evidence>
<accession>A0A2G5RR09</accession>